<reference evidence="2 3" key="1">
    <citation type="journal article" date="2012" name="Genome Biol.">
        <title>Genome and low-iron response of an oceanic diatom adapted to chronic iron limitation.</title>
        <authorList>
            <person name="Lommer M."/>
            <person name="Specht M."/>
            <person name="Roy A.S."/>
            <person name="Kraemer L."/>
            <person name="Andreson R."/>
            <person name="Gutowska M.A."/>
            <person name="Wolf J."/>
            <person name="Bergner S.V."/>
            <person name="Schilhabel M.B."/>
            <person name="Klostermeier U.C."/>
            <person name="Beiko R.G."/>
            <person name="Rosenstiel P."/>
            <person name="Hippler M."/>
            <person name="Laroche J."/>
        </authorList>
    </citation>
    <scope>NUCLEOTIDE SEQUENCE [LARGE SCALE GENOMIC DNA]</scope>
    <source>
        <strain evidence="2 3">CCMP1005</strain>
    </source>
</reference>
<keyword evidence="1" id="KW-0472">Membrane</keyword>
<proteinExistence type="predicted"/>
<dbReference type="Proteomes" id="UP000266841">
    <property type="component" value="Unassembled WGS sequence"/>
</dbReference>
<protein>
    <submittedName>
        <fullName evidence="2">Uncharacterized protein</fullName>
    </submittedName>
</protein>
<evidence type="ECO:0000313" key="3">
    <source>
        <dbReference type="Proteomes" id="UP000266841"/>
    </source>
</evidence>
<evidence type="ECO:0000256" key="1">
    <source>
        <dbReference type="SAM" id="Phobius"/>
    </source>
</evidence>
<dbReference type="EMBL" id="AGNL01017376">
    <property type="protein sequence ID" value="EJK64330.1"/>
    <property type="molecule type" value="Genomic_DNA"/>
</dbReference>
<organism evidence="2 3">
    <name type="scientific">Thalassiosira oceanica</name>
    <name type="common">Marine diatom</name>
    <dbReference type="NCBI Taxonomy" id="159749"/>
    <lineage>
        <taxon>Eukaryota</taxon>
        <taxon>Sar</taxon>
        <taxon>Stramenopiles</taxon>
        <taxon>Ochrophyta</taxon>
        <taxon>Bacillariophyta</taxon>
        <taxon>Coscinodiscophyceae</taxon>
        <taxon>Thalassiosirophycidae</taxon>
        <taxon>Thalassiosirales</taxon>
        <taxon>Thalassiosiraceae</taxon>
        <taxon>Thalassiosira</taxon>
    </lineage>
</organism>
<evidence type="ECO:0000313" key="2">
    <source>
        <dbReference type="EMBL" id="EJK64330.1"/>
    </source>
</evidence>
<accession>K0SG58</accession>
<keyword evidence="3" id="KW-1185">Reference proteome</keyword>
<sequence>MNPRPQQWVISQPEPDPAGLDFQTGIILLWQLPLLPFLDFGAAAAALLGRAKQGQTDKRTKSTWEFVVQFHASNDSFQIEALDHTLLDTQNSSSNVSQDDDSGPLARLGVELLRHNSMLSSSVEVGNLLLPKMGCKFGCKFSFWGEISSSKFHCYIITKSTTTIPPAI</sequence>
<dbReference type="AlphaFoldDB" id="K0SG58"/>
<keyword evidence="1" id="KW-1133">Transmembrane helix</keyword>
<comment type="caution">
    <text evidence="2">The sequence shown here is derived from an EMBL/GenBank/DDBJ whole genome shotgun (WGS) entry which is preliminary data.</text>
</comment>
<keyword evidence="1" id="KW-0812">Transmembrane</keyword>
<feature type="transmembrane region" description="Helical" evidence="1">
    <location>
        <begin position="27"/>
        <end position="49"/>
    </location>
</feature>
<gene>
    <name evidence="2" type="ORF">THAOC_14948</name>
</gene>
<name>K0SG58_THAOC</name>